<dbReference type="InterPro" id="IPR016024">
    <property type="entry name" value="ARM-type_fold"/>
</dbReference>
<feature type="compositionally biased region" description="Low complexity" evidence="2">
    <location>
        <begin position="1226"/>
        <end position="1263"/>
    </location>
</feature>
<feature type="compositionally biased region" description="Polar residues" evidence="2">
    <location>
        <begin position="1200"/>
        <end position="1217"/>
    </location>
</feature>
<gene>
    <name evidence="3" type="ORF">Pmar_PMAR011666</name>
</gene>
<evidence type="ECO:0000313" key="4">
    <source>
        <dbReference type="Proteomes" id="UP000007800"/>
    </source>
</evidence>
<feature type="compositionally biased region" description="Basic and acidic residues" evidence="2">
    <location>
        <begin position="35"/>
        <end position="47"/>
    </location>
</feature>
<feature type="compositionally biased region" description="Acidic residues" evidence="2">
    <location>
        <begin position="971"/>
        <end position="995"/>
    </location>
</feature>
<dbReference type="InterPro" id="IPR011989">
    <property type="entry name" value="ARM-like"/>
</dbReference>
<feature type="compositionally biased region" description="Basic and acidic residues" evidence="2">
    <location>
        <begin position="235"/>
        <end position="246"/>
    </location>
</feature>
<proteinExistence type="predicted"/>
<dbReference type="Proteomes" id="UP000007800">
    <property type="component" value="Unassembled WGS sequence"/>
</dbReference>
<feature type="coiled-coil region" evidence="1">
    <location>
        <begin position="1103"/>
        <end position="1151"/>
    </location>
</feature>
<keyword evidence="4" id="KW-1185">Reference proteome</keyword>
<dbReference type="OrthoDB" id="484797at2759"/>
<dbReference type="Gene3D" id="1.25.10.10">
    <property type="entry name" value="Leucine-rich Repeat Variant"/>
    <property type="match status" value="1"/>
</dbReference>
<evidence type="ECO:0000256" key="2">
    <source>
        <dbReference type="SAM" id="MobiDB-lite"/>
    </source>
</evidence>
<feature type="compositionally biased region" description="Polar residues" evidence="2">
    <location>
        <begin position="746"/>
        <end position="758"/>
    </location>
</feature>
<feature type="region of interest" description="Disordered" evidence="2">
    <location>
        <begin position="746"/>
        <end position="868"/>
    </location>
</feature>
<sequence length="1575" mass="174569">MASWLARLSGKSSSEEDEEPATVAHMGGANTMYYDEQRKRWVERGKEDELEEDEELKPPPMAFTKRETPAADPSTSSSSSNDFMAQMTRPVALGAAECLRHRLHAEPAAPTRGSDLDWPSLNRGRRQRAGMEAEALPKFGPPLQGTNGPWLINKPCVKPKPIGRNIGSVVRVVKGVFSSERSACAVQNTNEQGQAEELNRTQNGNQENWQDRLSQVQSPGQGEPQGPRRQCGRPKGPDDPRTEPERRLIANFREELRVVKNLSISERERLPDMKDKMNLIKERARVIEEAMLEECGEEPTAEMINHIIFAAARVLLSEQGVSTKQVKKKKGKLPAKRRLESKLKATRKDLGRITAYLQHYENPSRRLKMITKELRNKHGHSKSALLNLQGKLTLSLKNVSAKLRKWNIKEERTKLERLMNSDQKQLYRDLSHSEDQTHEGEETVNGEELGRFWKNVWAYQNTPGFENETWYIEYRNKLRRKNISPLGLTMISQEQVKEAIGKARPWKAAGPDKLKTYWFKLFPRIHEKLAVAFTKILTGEHDPPDWFYHGTTHLLEKPLRENRCRRASDYRPITCLCTMYKFLTSIIATKLTSHLEMNDIIAKEQLGCRAGRRGCVHQLLIDHAVSHHVRTSYHNLACGWVDFAKAYDSLAHSWIKIWLKEFGVGENIINFISRCMENWKLALHVNGVAVEGGNVEIVPIVIGVTGAVSKSLPRVLKNALLVGVDIKTCQRVASITRSRFVDPFTSMSGGSTAKSTSPKKGPPHLLPAPNPFGGLLPGPPVLTEEKPSGEEEEGTAVSMPIPPESTKELTTSPVLPESVEAETKQEEEQPVDTAVTDALPMRSAVEDERQVESSQTPLAATGQLDGGEMESVSPVGVGLGEDVGWGGLLSHDEWGEQGGDWMVVTPTEQEEGCTHTDDTTQRDDGSGDPPSPTLPIETRVGSPKEGGVVPVVEVHHDDDEEEEVVAASPEGGEEESPVVERDEVSEDQGIVEEAVEEKAGVDEQGEGVLTGSEEPKRSTSIDFFEEILGEKAAESDEKPDTNDGGEEHEPSPGTPNSSCPTRGGDGKYSGNESSLGEGGGGGRLPSEGSQAFEKLSKESSETIARLEAKLEEVTTVLETQKEANAELRGRVKDQQRQLEELVKKTAEEEVSKAAPADGEEDVEGILKDLPDFVRTRDREDILLFVQNLIKAKTKEEEAMYQSSRLESTGSVYSQRSRTLMPGGRNGRQYRQQQQQLDSSSPASSISRTQRTSTSRVVKSSRSKAYGCQGYTPARSFHRLMEEYGSDDDDENTIMHSPAEAATSRLDLDDSRLSEINSSTGLVARLEYLSSHCRYAVPSCSSREEAEAARTTLEEVAASSDAMVASAFAKTMEVVSFSWDSSALPRNPLLTKATIFKAFSCMPDKLEELLKSSTRCPLSVEMQQEVRAMLGAMWNISLNEDSHDNPILTGGSALLPSLVQVLARYSVDDRQICKNACGLLLTLMTNDSKLCRDFLAIDGGLSVLTSVLRTHKFEQEDAATEQALQCIFLLATVVPECRASIGSQIDRFTLDRLQGIKHASRLRDILFRSSTRNNKR</sequence>
<dbReference type="InParanoid" id="C5LCF5"/>
<reference evidence="3 4" key="1">
    <citation type="submission" date="2008-07" db="EMBL/GenBank/DDBJ databases">
        <authorList>
            <person name="El-Sayed N."/>
            <person name="Caler E."/>
            <person name="Inman J."/>
            <person name="Amedeo P."/>
            <person name="Hass B."/>
            <person name="Wortman J."/>
        </authorList>
    </citation>
    <scope>NUCLEOTIDE SEQUENCE [LARGE SCALE GENOMIC DNA]</scope>
    <source>
        <strain evidence="4">ATCC 50983 / TXsc</strain>
    </source>
</reference>
<dbReference type="GeneID" id="9042613"/>
<feature type="region of interest" description="Disordered" evidence="2">
    <location>
        <begin position="1195"/>
        <end position="1263"/>
    </location>
</feature>
<dbReference type="EMBL" id="GG680918">
    <property type="protein sequence ID" value="EER05638.1"/>
    <property type="molecule type" value="Genomic_DNA"/>
</dbReference>
<dbReference type="RefSeq" id="XP_002773822.1">
    <property type="nucleotide sequence ID" value="XM_002773776.1"/>
</dbReference>
<dbReference type="SUPFAM" id="SSF48371">
    <property type="entry name" value="ARM repeat"/>
    <property type="match status" value="1"/>
</dbReference>
<dbReference type="PANTHER" id="PTHR35450:SF2">
    <property type="entry name" value="REVERSE TRANSCRIPTASE DOMAIN-CONTAINING PROTEIN"/>
    <property type="match status" value="1"/>
</dbReference>
<organism evidence="4">
    <name type="scientific">Perkinsus marinus (strain ATCC 50983 / TXsc)</name>
    <dbReference type="NCBI Taxonomy" id="423536"/>
    <lineage>
        <taxon>Eukaryota</taxon>
        <taxon>Sar</taxon>
        <taxon>Alveolata</taxon>
        <taxon>Perkinsozoa</taxon>
        <taxon>Perkinsea</taxon>
        <taxon>Perkinsida</taxon>
        <taxon>Perkinsidae</taxon>
        <taxon>Perkinsus</taxon>
    </lineage>
</organism>
<feature type="region of interest" description="Disordered" evidence="2">
    <location>
        <begin position="105"/>
        <end position="147"/>
    </location>
</feature>
<name>C5LCF5_PERM5</name>
<accession>C5LCF5</accession>
<feature type="region of interest" description="Disordered" evidence="2">
    <location>
        <begin position="1"/>
        <end position="82"/>
    </location>
</feature>
<evidence type="ECO:0000313" key="3">
    <source>
        <dbReference type="EMBL" id="EER05638.1"/>
    </source>
</evidence>
<feature type="compositionally biased region" description="Basic and acidic residues" evidence="2">
    <location>
        <begin position="1028"/>
        <end position="1050"/>
    </location>
</feature>
<feature type="region of interest" description="Disordered" evidence="2">
    <location>
        <begin position="908"/>
        <end position="1100"/>
    </location>
</feature>
<feature type="region of interest" description="Disordered" evidence="2">
    <location>
        <begin position="212"/>
        <end position="246"/>
    </location>
</feature>
<protein>
    <submittedName>
        <fullName evidence="3">Uncharacterized protein</fullName>
    </submittedName>
</protein>
<keyword evidence="1" id="KW-0175">Coiled coil</keyword>
<dbReference type="PANTHER" id="PTHR35450">
    <property type="entry name" value="REVERSE TRANSCRIPTASE DOMAIN-CONTAINING PROTEIN"/>
    <property type="match status" value="1"/>
</dbReference>
<feature type="compositionally biased region" description="Basic and acidic residues" evidence="2">
    <location>
        <begin position="912"/>
        <end position="925"/>
    </location>
</feature>
<evidence type="ECO:0000256" key="1">
    <source>
        <dbReference type="SAM" id="Coils"/>
    </source>
</evidence>